<dbReference type="InterPro" id="IPR001494">
    <property type="entry name" value="Importin-beta_N"/>
</dbReference>
<dbReference type="SUPFAM" id="SSF48371">
    <property type="entry name" value="ARM repeat"/>
    <property type="match status" value="1"/>
</dbReference>
<dbReference type="PANTHER" id="PTHR12363">
    <property type="entry name" value="TRANSPORTIN 3 AND IMPORTIN 13"/>
    <property type="match status" value="1"/>
</dbReference>
<dbReference type="InterPro" id="IPR011989">
    <property type="entry name" value="ARM-like"/>
</dbReference>
<proteinExistence type="predicted"/>
<dbReference type="GO" id="GO:0005737">
    <property type="term" value="C:cytoplasm"/>
    <property type="evidence" value="ECO:0007669"/>
    <property type="project" value="TreeGrafter"/>
</dbReference>
<evidence type="ECO:0000259" key="2">
    <source>
        <dbReference type="Pfam" id="PF03810"/>
    </source>
</evidence>
<dbReference type="Proteomes" id="UP000195871">
    <property type="component" value="Unassembled WGS sequence"/>
</dbReference>
<accession>A0A1Z8JSW1</accession>
<feature type="domain" description="Importin N-terminal" evidence="2">
    <location>
        <begin position="25"/>
        <end position="93"/>
    </location>
</feature>
<dbReference type="PANTHER" id="PTHR12363:SF53">
    <property type="entry name" value="MRNA TRANSPORT REGULATOR MTR10"/>
    <property type="match status" value="1"/>
</dbReference>
<dbReference type="GO" id="GO:0006606">
    <property type="term" value="P:protein import into nucleus"/>
    <property type="evidence" value="ECO:0007669"/>
    <property type="project" value="TreeGrafter"/>
</dbReference>
<dbReference type="InterPro" id="IPR051345">
    <property type="entry name" value="Importin_beta-like_NTR"/>
</dbReference>
<dbReference type="VEuPathDB" id="FungiDB:C5L36_0C00200"/>
<dbReference type="Gene3D" id="1.25.10.10">
    <property type="entry name" value="Leucine-rich Repeat Variant"/>
    <property type="match status" value="1"/>
</dbReference>
<sequence>MDIQQIQNTLQSLYGPTSPAEKKAASDALLQFQRSQQAWDVIFPILQEPNAPFELKLFVCQTLRSKVQYDFGQLNNESSTIESLRLSILNVLNSMTEFKSQKLLIIQVSIALAYLIIQDFTWETPITDVMNALANTL</sequence>
<gene>
    <name evidence="3" type="ORF">CAS74_000013</name>
</gene>
<protein>
    <recommendedName>
        <fullName evidence="2">Importin N-terminal domain-containing protein</fullName>
    </recommendedName>
</protein>
<dbReference type="InterPro" id="IPR016024">
    <property type="entry name" value="ARM-type_fold"/>
</dbReference>
<keyword evidence="1" id="KW-0472">Membrane</keyword>
<name>A0A1Z8JSW1_PICKU</name>
<dbReference type="Pfam" id="PF03810">
    <property type="entry name" value="IBN_N"/>
    <property type="match status" value="1"/>
</dbReference>
<evidence type="ECO:0000313" key="3">
    <source>
        <dbReference type="EMBL" id="OUT23656.1"/>
    </source>
</evidence>
<reference evidence="3 4" key="1">
    <citation type="submission" date="2017-05" db="EMBL/GenBank/DDBJ databases">
        <title>The Genome Sequence of Candida krusei Ckrusei653.</title>
        <authorList>
            <person name="Cuomo C."/>
            <person name="Forche A."/>
            <person name="Young S."/>
            <person name="Abouelleil A."/>
            <person name="Cao P."/>
            <person name="Chapman S."/>
            <person name="Cusick C."/>
            <person name="Shea T."/>
            <person name="Nusbaum C."/>
            <person name="Birren B."/>
        </authorList>
    </citation>
    <scope>NUCLEOTIDE SEQUENCE [LARGE SCALE GENOMIC DNA]</scope>
    <source>
        <strain evidence="3 4">Ckrusei653</strain>
    </source>
</reference>
<keyword evidence="1" id="KW-1133">Transmembrane helix</keyword>
<comment type="caution">
    <text evidence="3">The sequence shown here is derived from an EMBL/GenBank/DDBJ whole genome shotgun (WGS) entry which is preliminary data.</text>
</comment>
<dbReference type="EMBL" id="NHMM01000001">
    <property type="protein sequence ID" value="OUT23656.1"/>
    <property type="molecule type" value="Genomic_DNA"/>
</dbReference>
<dbReference type="GO" id="GO:0005634">
    <property type="term" value="C:nucleus"/>
    <property type="evidence" value="ECO:0007669"/>
    <property type="project" value="UniProtKB-ARBA"/>
</dbReference>
<organism evidence="3 4">
    <name type="scientific">Pichia kudriavzevii</name>
    <name type="common">Yeast</name>
    <name type="synonym">Issatchenkia orientalis</name>
    <dbReference type="NCBI Taxonomy" id="4909"/>
    <lineage>
        <taxon>Eukaryota</taxon>
        <taxon>Fungi</taxon>
        <taxon>Dikarya</taxon>
        <taxon>Ascomycota</taxon>
        <taxon>Saccharomycotina</taxon>
        <taxon>Pichiomycetes</taxon>
        <taxon>Pichiales</taxon>
        <taxon>Pichiaceae</taxon>
        <taxon>Pichia</taxon>
    </lineage>
</organism>
<dbReference type="GO" id="GO:0031267">
    <property type="term" value="F:small GTPase binding"/>
    <property type="evidence" value="ECO:0007669"/>
    <property type="project" value="InterPro"/>
</dbReference>
<evidence type="ECO:0000313" key="4">
    <source>
        <dbReference type="Proteomes" id="UP000195871"/>
    </source>
</evidence>
<evidence type="ECO:0000256" key="1">
    <source>
        <dbReference type="SAM" id="Phobius"/>
    </source>
</evidence>
<feature type="transmembrane region" description="Helical" evidence="1">
    <location>
        <begin position="103"/>
        <end position="122"/>
    </location>
</feature>
<keyword evidence="1" id="KW-0812">Transmembrane</keyword>
<dbReference type="AlphaFoldDB" id="A0A1Z8JSW1"/>